<keyword evidence="1" id="KW-0689">Ribosomal protein</keyword>
<gene>
    <name evidence="1" type="ORF">MML48_3g00008093</name>
</gene>
<organism evidence="1 2">
    <name type="scientific">Holotrichia oblita</name>
    <name type="common">Chafer beetle</name>
    <dbReference type="NCBI Taxonomy" id="644536"/>
    <lineage>
        <taxon>Eukaryota</taxon>
        <taxon>Metazoa</taxon>
        <taxon>Ecdysozoa</taxon>
        <taxon>Arthropoda</taxon>
        <taxon>Hexapoda</taxon>
        <taxon>Insecta</taxon>
        <taxon>Pterygota</taxon>
        <taxon>Neoptera</taxon>
        <taxon>Endopterygota</taxon>
        <taxon>Coleoptera</taxon>
        <taxon>Polyphaga</taxon>
        <taxon>Scarabaeiformia</taxon>
        <taxon>Scarabaeidae</taxon>
        <taxon>Melolonthinae</taxon>
        <taxon>Holotrichia</taxon>
    </lineage>
</organism>
<dbReference type="Proteomes" id="UP001056778">
    <property type="component" value="Chromosome 3"/>
</dbReference>
<evidence type="ECO:0000313" key="2">
    <source>
        <dbReference type="Proteomes" id="UP001056778"/>
    </source>
</evidence>
<protein>
    <submittedName>
        <fullName evidence="1">60s acidic ribosomal protein p0</fullName>
    </submittedName>
</protein>
<reference evidence="1" key="1">
    <citation type="submission" date="2022-04" db="EMBL/GenBank/DDBJ databases">
        <title>Chromosome-scale genome assembly of Holotrichia oblita Faldermann.</title>
        <authorList>
            <person name="Rongchong L."/>
        </authorList>
    </citation>
    <scope>NUCLEOTIDE SEQUENCE</scope>
    <source>
        <strain evidence="1">81SQS9</strain>
    </source>
</reference>
<accession>A0ACB9TGG0</accession>
<keyword evidence="1" id="KW-0687">Ribonucleoprotein</keyword>
<dbReference type="EMBL" id="CM043017">
    <property type="protein sequence ID" value="KAI4465864.1"/>
    <property type="molecule type" value="Genomic_DNA"/>
</dbReference>
<keyword evidence="2" id="KW-1185">Reference proteome</keyword>
<evidence type="ECO:0000313" key="1">
    <source>
        <dbReference type="EMBL" id="KAI4465864.1"/>
    </source>
</evidence>
<comment type="caution">
    <text evidence="1">The sequence shown here is derived from an EMBL/GenBank/DDBJ whole genome shotgun (WGS) entry which is preliminary data.</text>
</comment>
<sequence length="599" mass="67164">MGREDKATWKSNYFTKLIQLLEDFPKCFIVGADNVGSKQMQQIRMSLRGNAVVLMGKNTMMRKAIKGHLERNPSLEKLLPHIKGNVGFVFTRADLVEVRDKLLENKVRAPARPGAIAPLSVIIPAQNTGLGPEKTSFFQALSIPTKISKGTIEIINDVHILKPGDKVGASEATLLNMLNISPFSYGLIVEQVYDSGTIFAPEILDIKPEDLRERFMVGVANLAAVCLTIGYPTIASAPHSIANGFKNLLAIAAATDVDFKEATTIKEFIKRDLHVELPDAAIFASEEAIYISGETLSFNMETICPLLQDPDAYLPDTIDLMKNVKERNYWLPCLENMVKKFVSKASILNPDKPNATEEAEHCYRIFQNLIDRLKLDPELLKPLSIRTLLEFNEQILRDNNFTDAWLSQKHRETDAAFLEFAKRIEFIDSLERFEDRWLELSKGIVAGNMFDWGARAVADILETSEFKFLDAMNTIQKRPWFTDDLDTWISKFKDIPYKKIVIFVDNAGVDFVLGVIPFAREFIKEDAKVILSANTYPALNDITISELNECLLRASLYCPVIKDAVSNNKLVGIENGQGGPCLDLTSLNEGKVFLVSSYL</sequence>
<proteinExistence type="predicted"/>
<name>A0ACB9TGG0_HOLOL</name>